<dbReference type="SMART" id="SM00647">
    <property type="entry name" value="IBR"/>
    <property type="match status" value="2"/>
</dbReference>
<dbReference type="InterPro" id="IPR013083">
    <property type="entry name" value="Znf_RING/FYVE/PHD"/>
</dbReference>
<evidence type="ECO:0000313" key="17">
    <source>
        <dbReference type="EMBL" id="SPC88802.1"/>
    </source>
</evidence>
<evidence type="ECO:0000256" key="12">
    <source>
        <dbReference type="ARBA" id="ARBA00022833"/>
    </source>
</evidence>
<comment type="catalytic activity">
    <reaction evidence="1">
        <text>[E2 ubiquitin-conjugating enzyme]-S-ubiquitinyl-L-cysteine + [acceptor protein]-L-lysine = [E2 ubiquitin-conjugating enzyme]-L-cysteine + [acceptor protein]-N(6)-ubiquitinyl-L-lysine.</text>
        <dbReference type="EC" id="2.3.2.31"/>
    </reaction>
</comment>
<comment type="cofactor">
    <cofactor evidence="2">
        <name>Zn(2+)</name>
        <dbReference type="ChEBI" id="CHEBI:29105"/>
    </cofactor>
</comment>
<dbReference type="InterPro" id="IPR031127">
    <property type="entry name" value="E3_UB_ligase_RBR"/>
</dbReference>
<evidence type="ECO:0000256" key="13">
    <source>
        <dbReference type="PROSITE-ProRule" id="PRU00175"/>
    </source>
</evidence>
<dbReference type="EC" id="2.3.2.31" evidence="6"/>
<dbReference type="UniPathway" id="UPA00143"/>
<gene>
    <name evidence="17" type="ORF">FSB_LOCUS16684</name>
</gene>
<evidence type="ECO:0000256" key="9">
    <source>
        <dbReference type="ARBA" id="ARBA00022737"/>
    </source>
</evidence>
<name>A0A2N9FNG6_FAGSY</name>
<dbReference type="EMBL" id="OIVN01001019">
    <property type="protein sequence ID" value="SPC88802.1"/>
    <property type="molecule type" value="Genomic_DNA"/>
</dbReference>
<evidence type="ECO:0000256" key="1">
    <source>
        <dbReference type="ARBA" id="ARBA00001798"/>
    </source>
</evidence>
<dbReference type="GO" id="GO:0061630">
    <property type="term" value="F:ubiquitin protein ligase activity"/>
    <property type="evidence" value="ECO:0007669"/>
    <property type="project" value="UniProtKB-EC"/>
</dbReference>
<accession>A0A2N9FNG6</accession>
<sequence>MNMNMRMKRQKIEQEPEQQRHDVVEVDNDDDDLIVVTPLSTSGHDKSNAISVEHYSAKKDLQQIQSSNSQSFIDLSDNDDDDEVRVLKFKPLANSNRPKRKSVYETGQSSSSKQQDDKGTFLCEICFEPKSRNECFSIKGCDHAYCRECMAKYVASKLQDNVYTIRCPVPECVGGLLELEHCRCILPKEVFDRWGDALCEALILGSQKFYCPYKDCSALLLNDGSFVITESECPHCWRLFCAECKVPWHSGINCAQFQNLNQDERRREDIMLINLARDKGWIRCPTCRFYVAKSSGCKFMKCRCGTEFCYRCGTQTNRSHICKVTGSSSDLSTDSVTDSDSSSLRVPLL</sequence>
<evidence type="ECO:0000259" key="16">
    <source>
        <dbReference type="PROSITE" id="PS51873"/>
    </source>
</evidence>
<organism evidence="17">
    <name type="scientific">Fagus sylvatica</name>
    <name type="common">Beechnut</name>
    <dbReference type="NCBI Taxonomy" id="28930"/>
    <lineage>
        <taxon>Eukaryota</taxon>
        <taxon>Viridiplantae</taxon>
        <taxon>Streptophyta</taxon>
        <taxon>Embryophyta</taxon>
        <taxon>Tracheophyta</taxon>
        <taxon>Spermatophyta</taxon>
        <taxon>Magnoliopsida</taxon>
        <taxon>eudicotyledons</taxon>
        <taxon>Gunneridae</taxon>
        <taxon>Pentapetalae</taxon>
        <taxon>rosids</taxon>
        <taxon>fabids</taxon>
        <taxon>Fagales</taxon>
        <taxon>Fagaceae</taxon>
        <taxon>Fagus</taxon>
    </lineage>
</organism>
<evidence type="ECO:0000256" key="11">
    <source>
        <dbReference type="ARBA" id="ARBA00022786"/>
    </source>
</evidence>
<feature type="compositionally biased region" description="Basic and acidic residues" evidence="14">
    <location>
        <begin position="10"/>
        <end position="24"/>
    </location>
</feature>
<reference evidence="17" key="1">
    <citation type="submission" date="2018-02" db="EMBL/GenBank/DDBJ databases">
        <authorList>
            <person name="Cohen D.B."/>
            <person name="Kent A.D."/>
        </authorList>
    </citation>
    <scope>NUCLEOTIDE SEQUENCE</scope>
</reference>
<comment type="function">
    <text evidence="3">Might act as an E3 ubiquitin-protein ligase, or as part of E3 complex, which accepts ubiquitin from specific E2 ubiquitin-conjugating enzymes and then transfers it to substrates.</text>
</comment>
<keyword evidence="11" id="KW-0833">Ubl conjugation pathway</keyword>
<keyword evidence="8" id="KW-0479">Metal-binding</keyword>
<dbReference type="PROSITE" id="PS51873">
    <property type="entry name" value="TRIAD"/>
    <property type="match status" value="1"/>
</dbReference>
<dbReference type="PANTHER" id="PTHR11685">
    <property type="entry name" value="RBR FAMILY RING FINGER AND IBR DOMAIN-CONTAINING"/>
    <property type="match status" value="1"/>
</dbReference>
<feature type="region of interest" description="Disordered" evidence="14">
    <location>
        <begin position="325"/>
        <end position="349"/>
    </location>
</feature>
<dbReference type="InterPro" id="IPR044066">
    <property type="entry name" value="TRIAD_supradom"/>
</dbReference>
<feature type="domain" description="RING-type" evidence="16">
    <location>
        <begin position="119"/>
        <end position="331"/>
    </location>
</feature>
<dbReference type="SUPFAM" id="SSF57850">
    <property type="entry name" value="RING/U-box"/>
    <property type="match status" value="3"/>
</dbReference>
<dbReference type="PROSITE" id="PS50089">
    <property type="entry name" value="ZF_RING_2"/>
    <property type="match status" value="1"/>
</dbReference>
<evidence type="ECO:0000256" key="3">
    <source>
        <dbReference type="ARBA" id="ARBA00003976"/>
    </source>
</evidence>
<evidence type="ECO:0000256" key="14">
    <source>
        <dbReference type="SAM" id="MobiDB-lite"/>
    </source>
</evidence>
<dbReference type="AlphaFoldDB" id="A0A2N9FNG6"/>
<keyword evidence="12" id="KW-0862">Zinc</keyword>
<dbReference type="InterPro" id="IPR002867">
    <property type="entry name" value="IBR_dom"/>
</dbReference>
<evidence type="ECO:0000256" key="8">
    <source>
        <dbReference type="ARBA" id="ARBA00022723"/>
    </source>
</evidence>
<proteinExistence type="inferred from homology"/>
<comment type="similarity">
    <text evidence="5">Belongs to the RBR family. Ariadne subfamily.</text>
</comment>
<evidence type="ECO:0000259" key="15">
    <source>
        <dbReference type="PROSITE" id="PS50089"/>
    </source>
</evidence>
<dbReference type="PROSITE" id="PS00518">
    <property type="entry name" value="ZF_RING_1"/>
    <property type="match status" value="1"/>
</dbReference>
<evidence type="ECO:0000256" key="4">
    <source>
        <dbReference type="ARBA" id="ARBA00004906"/>
    </source>
</evidence>
<dbReference type="InterPro" id="IPR001841">
    <property type="entry name" value="Znf_RING"/>
</dbReference>
<feature type="region of interest" description="Disordered" evidence="14">
    <location>
        <begin position="1"/>
        <end position="29"/>
    </location>
</feature>
<dbReference type="CDD" id="cd22584">
    <property type="entry name" value="Rcat_RBR_unk"/>
    <property type="match status" value="1"/>
</dbReference>
<dbReference type="Gene3D" id="1.20.120.1750">
    <property type="match status" value="1"/>
</dbReference>
<feature type="compositionally biased region" description="Low complexity" evidence="14">
    <location>
        <begin position="327"/>
        <end position="349"/>
    </location>
</feature>
<feature type="region of interest" description="Disordered" evidence="14">
    <location>
        <begin position="97"/>
        <end position="116"/>
    </location>
</feature>
<keyword evidence="9" id="KW-0677">Repeat</keyword>
<dbReference type="FunFam" id="3.30.40.10:FF:000230">
    <property type="entry name" value="RBR-type E3 ubiquitin transferase"/>
    <property type="match status" value="1"/>
</dbReference>
<keyword evidence="10 13" id="KW-0863">Zinc-finger</keyword>
<dbReference type="GO" id="GO:0008270">
    <property type="term" value="F:zinc ion binding"/>
    <property type="evidence" value="ECO:0007669"/>
    <property type="project" value="UniProtKB-KW"/>
</dbReference>
<dbReference type="CDD" id="cd22582">
    <property type="entry name" value="BRcat_RBR_unk"/>
    <property type="match status" value="1"/>
</dbReference>
<evidence type="ECO:0000256" key="10">
    <source>
        <dbReference type="ARBA" id="ARBA00022771"/>
    </source>
</evidence>
<evidence type="ECO:0000256" key="5">
    <source>
        <dbReference type="ARBA" id="ARBA00005884"/>
    </source>
</evidence>
<keyword evidence="7" id="KW-0808">Transferase</keyword>
<dbReference type="Pfam" id="PF01485">
    <property type="entry name" value="IBR"/>
    <property type="match status" value="2"/>
</dbReference>
<dbReference type="InterPro" id="IPR017907">
    <property type="entry name" value="Znf_RING_CS"/>
</dbReference>
<comment type="pathway">
    <text evidence="4">Protein modification; protein ubiquitination.</text>
</comment>
<dbReference type="GO" id="GO:0016567">
    <property type="term" value="P:protein ubiquitination"/>
    <property type="evidence" value="ECO:0007669"/>
    <property type="project" value="UniProtKB-UniPathway"/>
</dbReference>
<evidence type="ECO:0000256" key="2">
    <source>
        <dbReference type="ARBA" id="ARBA00001947"/>
    </source>
</evidence>
<dbReference type="Gene3D" id="3.30.40.10">
    <property type="entry name" value="Zinc/RING finger domain, C3HC4 (zinc finger)"/>
    <property type="match status" value="1"/>
</dbReference>
<evidence type="ECO:0000256" key="6">
    <source>
        <dbReference type="ARBA" id="ARBA00012251"/>
    </source>
</evidence>
<feature type="domain" description="RING-type" evidence="15">
    <location>
        <begin position="123"/>
        <end position="171"/>
    </location>
</feature>
<evidence type="ECO:0000256" key="7">
    <source>
        <dbReference type="ARBA" id="ARBA00022679"/>
    </source>
</evidence>
<protein>
    <recommendedName>
        <fullName evidence="6">RBR-type E3 ubiquitin transferase</fullName>
        <ecNumber evidence="6">2.3.2.31</ecNumber>
    </recommendedName>
</protein>